<organism evidence="1">
    <name type="scientific">Rhizophora mucronata</name>
    <name type="common">Asiatic mangrove</name>
    <dbReference type="NCBI Taxonomy" id="61149"/>
    <lineage>
        <taxon>Eukaryota</taxon>
        <taxon>Viridiplantae</taxon>
        <taxon>Streptophyta</taxon>
        <taxon>Embryophyta</taxon>
        <taxon>Tracheophyta</taxon>
        <taxon>Spermatophyta</taxon>
        <taxon>Magnoliopsida</taxon>
        <taxon>eudicotyledons</taxon>
        <taxon>Gunneridae</taxon>
        <taxon>Pentapetalae</taxon>
        <taxon>rosids</taxon>
        <taxon>fabids</taxon>
        <taxon>Malpighiales</taxon>
        <taxon>Rhizophoraceae</taxon>
        <taxon>Rhizophora</taxon>
    </lineage>
</organism>
<evidence type="ECO:0000313" key="1">
    <source>
        <dbReference type="EMBL" id="MBX47397.1"/>
    </source>
</evidence>
<proteinExistence type="predicted"/>
<reference evidence="1" key="1">
    <citation type="submission" date="2018-02" db="EMBL/GenBank/DDBJ databases">
        <title>Rhizophora mucronata_Transcriptome.</title>
        <authorList>
            <person name="Meera S.P."/>
            <person name="Sreeshan A."/>
            <person name="Augustine A."/>
        </authorList>
    </citation>
    <scope>NUCLEOTIDE SEQUENCE</scope>
    <source>
        <tissue evidence="1">Leaf</tissue>
    </source>
</reference>
<dbReference type="EMBL" id="GGEC01066913">
    <property type="protein sequence ID" value="MBX47397.1"/>
    <property type="molecule type" value="Transcribed_RNA"/>
</dbReference>
<sequence>MQLQSHKRYIKDVVSQSNYFSRNCSQNQVWSKTKP</sequence>
<name>A0A2P2NY06_RHIMU</name>
<protein>
    <submittedName>
        <fullName evidence="1">Uncharacterized protein</fullName>
    </submittedName>
</protein>
<dbReference type="AlphaFoldDB" id="A0A2P2NY06"/>
<accession>A0A2P2NY06</accession>